<dbReference type="AlphaFoldDB" id="A0A1J7J755"/>
<feature type="non-terminal residue" evidence="1">
    <location>
        <position position="109"/>
    </location>
</feature>
<sequence>MLKVHLTGMYGLLLSSLPYALLRKRRPGLCTFWLQSRCLNFHFHLRLTLCNPFGGVKKSGGTLRYFVPSSQSAMMSAFLSQHETTGSQLQPPSCRQFITQCSFYWFWRH</sequence>
<evidence type="ECO:0000313" key="2">
    <source>
        <dbReference type="Proteomes" id="UP000182658"/>
    </source>
</evidence>
<gene>
    <name evidence="1" type="ORF">CONLIGDRAFT_627675</name>
</gene>
<organism evidence="1 2">
    <name type="scientific">Coniochaeta ligniaria NRRL 30616</name>
    <dbReference type="NCBI Taxonomy" id="1408157"/>
    <lineage>
        <taxon>Eukaryota</taxon>
        <taxon>Fungi</taxon>
        <taxon>Dikarya</taxon>
        <taxon>Ascomycota</taxon>
        <taxon>Pezizomycotina</taxon>
        <taxon>Sordariomycetes</taxon>
        <taxon>Sordariomycetidae</taxon>
        <taxon>Coniochaetales</taxon>
        <taxon>Coniochaetaceae</taxon>
        <taxon>Coniochaeta</taxon>
    </lineage>
</organism>
<proteinExistence type="predicted"/>
<dbReference type="InParanoid" id="A0A1J7J755"/>
<dbReference type="Proteomes" id="UP000182658">
    <property type="component" value="Unassembled WGS sequence"/>
</dbReference>
<evidence type="ECO:0000313" key="1">
    <source>
        <dbReference type="EMBL" id="OIW35630.1"/>
    </source>
</evidence>
<accession>A0A1J7J755</accession>
<name>A0A1J7J755_9PEZI</name>
<dbReference type="EMBL" id="KV875093">
    <property type="protein sequence ID" value="OIW35630.1"/>
    <property type="molecule type" value="Genomic_DNA"/>
</dbReference>
<keyword evidence="2" id="KW-1185">Reference proteome</keyword>
<protein>
    <submittedName>
        <fullName evidence="1">Uncharacterized protein</fullName>
    </submittedName>
</protein>
<reference evidence="1 2" key="1">
    <citation type="submission" date="2016-10" db="EMBL/GenBank/DDBJ databases">
        <title>Draft genome sequence of Coniochaeta ligniaria NRRL30616, a lignocellulolytic fungus for bioabatement of inhibitors in plant biomass hydrolysates.</title>
        <authorList>
            <consortium name="DOE Joint Genome Institute"/>
            <person name="Jimenez D.J."/>
            <person name="Hector R.E."/>
            <person name="Riley R."/>
            <person name="Sun H."/>
            <person name="Grigoriev I.V."/>
            <person name="Van Elsas J.D."/>
            <person name="Nichols N.N."/>
        </authorList>
    </citation>
    <scope>NUCLEOTIDE SEQUENCE [LARGE SCALE GENOMIC DNA]</scope>
    <source>
        <strain evidence="1 2">NRRL 30616</strain>
    </source>
</reference>